<gene>
    <name evidence="3" type="ORF">F4554_005563</name>
</gene>
<reference evidence="3 4" key="1">
    <citation type="submission" date="2020-07" db="EMBL/GenBank/DDBJ databases">
        <title>Sequencing the genomes of 1000 actinobacteria strains.</title>
        <authorList>
            <person name="Klenk H.-P."/>
        </authorList>
    </citation>
    <scope>NUCLEOTIDE SEQUENCE [LARGE SCALE GENOMIC DNA]</scope>
    <source>
        <strain evidence="3 4">DSM 18448</strain>
    </source>
</reference>
<keyword evidence="4" id="KW-1185">Reference proteome</keyword>
<dbReference type="EMBL" id="JACBZH010000001">
    <property type="protein sequence ID" value="NYH92925.1"/>
    <property type="molecule type" value="Genomic_DNA"/>
</dbReference>
<evidence type="ECO:0000313" key="3">
    <source>
        <dbReference type="EMBL" id="NYH92925.1"/>
    </source>
</evidence>
<feature type="compositionally biased region" description="Basic and acidic residues" evidence="1">
    <location>
        <begin position="9"/>
        <end position="23"/>
    </location>
</feature>
<comment type="caution">
    <text evidence="3">The sequence shown here is derived from an EMBL/GenBank/DDBJ whole genome shotgun (WGS) entry which is preliminary data.</text>
</comment>
<feature type="transmembrane region" description="Helical" evidence="2">
    <location>
        <begin position="209"/>
        <end position="231"/>
    </location>
</feature>
<dbReference type="RefSeq" id="WP_179790352.1">
    <property type="nucleotide sequence ID" value="NZ_BAAARR010000031.1"/>
</dbReference>
<feature type="transmembrane region" description="Helical" evidence="2">
    <location>
        <begin position="61"/>
        <end position="80"/>
    </location>
</feature>
<evidence type="ECO:0000256" key="1">
    <source>
        <dbReference type="SAM" id="MobiDB-lite"/>
    </source>
</evidence>
<feature type="transmembrane region" description="Helical" evidence="2">
    <location>
        <begin position="34"/>
        <end position="55"/>
    </location>
</feature>
<evidence type="ECO:0008006" key="5">
    <source>
        <dbReference type="Google" id="ProtNLM"/>
    </source>
</evidence>
<proteinExistence type="predicted"/>
<keyword evidence="2" id="KW-0472">Membrane</keyword>
<accession>A0A852ZLC5</accession>
<evidence type="ECO:0000313" key="4">
    <source>
        <dbReference type="Proteomes" id="UP000579605"/>
    </source>
</evidence>
<feature type="transmembrane region" description="Helical" evidence="2">
    <location>
        <begin position="105"/>
        <end position="124"/>
    </location>
</feature>
<dbReference type="Proteomes" id="UP000579605">
    <property type="component" value="Unassembled WGS sequence"/>
</dbReference>
<keyword evidence="2" id="KW-0812">Transmembrane</keyword>
<sequence>MAGGVGDRGGLDEHETDDPYEKVLKGVPPRTRMWVAPGFVCVFVGLIAAGFLAGVEAVADHPLIVGPVTVLYWPVAITWARRRSGADTNASPEDSQVRPQDRMRVWAVVAATAVLAGLGGWLGLVRAQALERSGARAVGVLVRVQDDAPDGSTLTVRFVPVGSGSPEQFEQVVFDALDDRRGHRVNVAYDPANPRHARVVGRWPSAADVLIPVGIIGGAISLPALALNAAATRRARDQ</sequence>
<keyword evidence="2" id="KW-1133">Transmembrane helix</keyword>
<organism evidence="3 4">
    <name type="scientific">Actinopolymorpha rutila</name>
    <dbReference type="NCBI Taxonomy" id="446787"/>
    <lineage>
        <taxon>Bacteria</taxon>
        <taxon>Bacillati</taxon>
        <taxon>Actinomycetota</taxon>
        <taxon>Actinomycetes</taxon>
        <taxon>Propionibacteriales</taxon>
        <taxon>Actinopolymorphaceae</taxon>
        <taxon>Actinopolymorpha</taxon>
    </lineage>
</organism>
<evidence type="ECO:0000256" key="2">
    <source>
        <dbReference type="SAM" id="Phobius"/>
    </source>
</evidence>
<dbReference type="AlphaFoldDB" id="A0A852ZLC5"/>
<protein>
    <recommendedName>
        <fullName evidence="5">DUF3592 domain-containing protein</fullName>
    </recommendedName>
</protein>
<feature type="region of interest" description="Disordered" evidence="1">
    <location>
        <begin position="1"/>
        <end position="23"/>
    </location>
</feature>
<name>A0A852ZLC5_9ACTN</name>